<dbReference type="EMBL" id="CP034433">
    <property type="protein sequence ID" value="AZN37839.1"/>
    <property type="molecule type" value="Genomic_DNA"/>
</dbReference>
<evidence type="ECO:0000256" key="8">
    <source>
        <dbReference type="SAM" id="SignalP"/>
    </source>
</evidence>
<evidence type="ECO:0000256" key="4">
    <source>
        <dbReference type="ARBA" id="ARBA00022723"/>
    </source>
</evidence>
<dbReference type="GO" id="GO:0006154">
    <property type="term" value="P:adenosine catabolic process"/>
    <property type="evidence" value="ECO:0007669"/>
    <property type="project" value="TreeGrafter"/>
</dbReference>
<dbReference type="Proteomes" id="UP000282438">
    <property type="component" value="Chromosome"/>
</dbReference>
<sequence>MLQMKTKLLALCLLAIGASHAKDINNNYAQTKQYYSQLISAPVPNTAELGLLMNMLPKGADLHHHYSGAIYAETYLEWVGRQKFCIYSEDNAALNAQKFHINTSPSDASSKICLSADATRQNNAFYRELLKKWSDKDFSNHSHDQPAPDQNFFNTFFYFIPVASYAMNEGFQSLKERAQAENVQYLETMVDLAPSISNKELDEKINQLVQNPKDAEAIFTRYADFMAQDTTSQQQISTYVKIMEDAAKGIDSSDFKLRVQAYVLRNLSPSLVFSAMYSAFAADKASNLIVAVNIVGPENEHVAMRDYDLHMQMFKFFKKRYPDSKLALHAGELALGMVPPEGLKNHINDAVQIAGANRIGHGIDITHEKNADLLLKKLKEKDIPVEVNLTSNEFILGVKNEAHPIQVYRRHGVPFIISSDDPGVSRNNLSSEYLLYASRYKPSYDELKNTAMNSIRYSFLGKAEKATEMQALKQRFDEFEAKVAKMIKQ</sequence>
<proteinExistence type="inferred from homology"/>
<evidence type="ECO:0000259" key="9">
    <source>
        <dbReference type="Pfam" id="PF00962"/>
    </source>
</evidence>
<comment type="cofactor">
    <cofactor evidence="1">
        <name>Zn(2+)</name>
        <dbReference type="ChEBI" id="CHEBI:29105"/>
    </cofactor>
</comment>
<organism evidence="10 11">
    <name type="scientific">Iodobacter ciconiae</name>
    <dbReference type="NCBI Taxonomy" id="2496266"/>
    <lineage>
        <taxon>Bacteria</taxon>
        <taxon>Pseudomonadati</taxon>
        <taxon>Pseudomonadota</taxon>
        <taxon>Betaproteobacteria</taxon>
        <taxon>Neisseriales</taxon>
        <taxon>Chitinibacteraceae</taxon>
        <taxon>Iodobacter</taxon>
    </lineage>
</organism>
<gene>
    <name evidence="10" type="ORF">EJO50_16025</name>
</gene>
<dbReference type="Gene3D" id="3.20.20.140">
    <property type="entry name" value="Metal-dependent hydrolases"/>
    <property type="match status" value="1"/>
</dbReference>
<evidence type="ECO:0000256" key="5">
    <source>
        <dbReference type="ARBA" id="ARBA00022801"/>
    </source>
</evidence>
<dbReference type="PANTHER" id="PTHR11409">
    <property type="entry name" value="ADENOSINE DEAMINASE"/>
    <property type="match status" value="1"/>
</dbReference>
<keyword evidence="7" id="KW-0175">Coiled coil</keyword>
<evidence type="ECO:0000313" key="10">
    <source>
        <dbReference type="EMBL" id="AZN37839.1"/>
    </source>
</evidence>
<evidence type="ECO:0000256" key="1">
    <source>
        <dbReference type="ARBA" id="ARBA00001947"/>
    </source>
</evidence>
<dbReference type="PANTHER" id="PTHR11409:SF43">
    <property type="entry name" value="ADENOSINE DEAMINASE"/>
    <property type="match status" value="1"/>
</dbReference>
<keyword evidence="8" id="KW-0732">Signal</keyword>
<evidence type="ECO:0000256" key="6">
    <source>
        <dbReference type="ARBA" id="ARBA00022833"/>
    </source>
</evidence>
<protein>
    <recommendedName>
        <fullName evidence="3">adenosine deaminase</fullName>
        <ecNumber evidence="3">3.5.4.4</ecNumber>
    </recommendedName>
</protein>
<feature type="chain" id="PRO_5019178910" description="adenosine deaminase" evidence="8">
    <location>
        <begin position="22"/>
        <end position="489"/>
    </location>
</feature>
<keyword evidence="5" id="KW-0378">Hydrolase</keyword>
<dbReference type="InterPro" id="IPR006330">
    <property type="entry name" value="Ado/ade_deaminase"/>
</dbReference>
<dbReference type="KEGG" id="iod:EJO50_16025"/>
<keyword evidence="11" id="KW-1185">Reference proteome</keyword>
<evidence type="ECO:0000256" key="3">
    <source>
        <dbReference type="ARBA" id="ARBA00012784"/>
    </source>
</evidence>
<evidence type="ECO:0000313" key="11">
    <source>
        <dbReference type="Proteomes" id="UP000282438"/>
    </source>
</evidence>
<feature type="coiled-coil region" evidence="7">
    <location>
        <begin position="462"/>
        <end position="489"/>
    </location>
</feature>
<dbReference type="OrthoDB" id="105475at2"/>
<dbReference type="GO" id="GO:0046872">
    <property type="term" value="F:metal ion binding"/>
    <property type="evidence" value="ECO:0007669"/>
    <property type="project" value="UniProtKB-KW"/>
</dbReference>
<dbReference type="GO" id="GO:0046103">
    <property type="term" value="P:inosine biosynthetic process"/>
    <property type="evidence" value="ECO:0007669"/>
    <property type="project" value="TreeGrafter"/>
</dbReference>
<dbReference type="GO" id="GO:0043103">
    <property type="term" value="P:hypoxanthine salvage"/>
    <property type="evidence" value="ECO:0007669"/>
    <property type="project" value="TreeGrafter"/>
</dbReference>
<evidence type="ECO:0000256" key="7">
    <source>
        <dbReference type="SAM" id="Coils"/>
    </source>
</evidence>
<dbReference type="Pfam" id="PF00962">
    <property type="entry name" value="A_deaminase"/>
    <property type="match status" value="1"/>
</dbReference>
<feature type="signal peptide" evidence="8">
    <location>
        <begin position="1"/>
        <end position="21"/>
    </location>
</feature>
<name>A0A3S8ZWK1_9NEIS</name>
<evidence type="ECO:0000256" key="2">
    <source>
        <dbReference type="ARBA" id="ARBA00006676"/>
    </source>
</evidence>
<dbReference type="AlphaFoldDB" id="A0A3S8ZWK1"/>
<dbReference type="GO" id="GO:0004000">
    <property type="term" value="F:adenosine deaminase activity"/>
    <property type="evidence" value="ECO:0007669"/>
    <property type="project" value="UniProtKB-ARBA"/>
</dbReference>
<keyword evidence="4" id="KW-0479">Metal-binding</keyword>
<comment type="similarity">
    <text evidence="2">Belongs to the metallo-dependent hydrolases superfamily. Adenosine and AMP deaminases family.</text>
</comment>
<dbReference type="InterPro" id="IPR001365">
    <property type="entry name" value="A_deaminase_dom"/>
</dbReference>
<accession>A0A3S8ZWK1</accession>
<dbReference type="InterPro" id="IPR032466">
    <property type="entry name" value="Metal_Hydrolase"/>
</dbReference>
<reference evidence="10 11" key="1">
    <citation type="submission" date="2018-12" db="EMBL/GenBank/DDBJ databases">
        <title>Complete genome sequence of Iodobacter sp. H11R3.</title>
        <authorList>
            <person name="Bae J.-W."/>
        </authorList>
    </citation>
    <scope>NUCLEOTIDE SEQUENCE [LARGE SCALE GENOMIC DNA]</scope>
    <source>
        <strain evidence="10 11">H11R3</strain>
    </source>
</reference>
<feature type="domain" description="Adenosine deaminase" evidence="9">
    <location>
        <begin position="235"/>
        <end position="467"/>
    </location>
</feature>
<dbReference type="SUPFAM" id="SSF51556">
    <property type="entry name" value="Metallo-dependent hydrolases"/>
    <property type="match status" value="1"/>
</dbReference>
<dbReference type="EC" id="3.5.4.4" evidence="3"/>
<keyword evidence="6" id="KW-0862">Zinc</keyword>
<dbReference type="GO" id="GO:0005829">
    <property type="term" value="C:cytosol"/>
    <property type="evidence" value="ECO:0007669"/>
    <property type="project" value="TreeGrafter"/>
</dbReference>